<feature type="chain" id="PRO_5013140677" description="Extracellular membrane protein CFEM domain-containing protein" evidence="1">
    <location>
        <begin position="22"/>
        <end position="162"/>
    </location>
</feature>
<proteinExistence type="predicted"/>
<evidence type="ECO:0000313" key="3">
    <source>
        <dbReference type="Proteomes" id="UP000242180"/>
    </source>
</evidence>
<gene>
    <name evidence="2" type="ORF">BCR43DRAFT_527023</name>
</gene>
<dbReference type="AlphaFoldDB" id="A0A1X2H516"/>
<evidence type="ECO:0000313" key="2">
    <source>
        <dbReference type="EMBL" id="ORY93477.1"/>
    </source>
</evidence>
<dbReference type="OMA" id="YCNAAKA"/>
<dbReference type="EMBL" id="MCGN01000009">
    <property type="protein sequence ID" value="ORY93477.1"/>
    <property type="molecule type" value="Genomic_DNA"/>
</dbReference>
<keyword evidence="1" id="KW-0732">Signal</keyword>
<protein>
    <recommendedName>
        <fullName evidence="4">Extracellular membrane protein CFEM domain-containing protein</fullName>
    </recommendedName>
</protein>
<dbReference type="STRING" id="13706.A0A1X2H516"/>
<dbReference type="Proteomes" id="UP000242180">
    <property type="component" value="Unassembled WGS sequence"/>
</dbReference>
<evidence type="ECO:0008006" key="4">
    <source>
        <dbReference type="Google" id="ProtNLM"/>
    </source>
</evidence>
<organism evidence="2 3">
    <name type="scientific">Syncephalastrum racemosum</name>
    <name type="common">Filamentous fungus</name>
    <dbReference type="NCBI Taxonomy" id="13706"/>
    <lineage>
        <taxon>Eukaryota</taxon>
        <taxon>Fungi</taxon>
        <taxon>Fungi incertae sedis</taxon>
        <taxon>Mucoromycota</taxon>
        <taxon>Mucoromycotina</taxon>
        <taxon>Mucoromycetes</taxon>
        <taxon>Mucorales</taxon>
        <taxon>Syncephalastraceae</taxon>
        <taxon>Syncephalastrum</taxon>
    </lineage>
</organism>
<comment type="caution">
    <text evidence="2">The sequence shown here is derived from an EMBL/GenBank/DDBJ whole genome shotgun (WGS) entry which is preliminary data.</text>
</comment>
<keyword evidence="3" id="KW-1185">Reference proteome</keyword>
<sequence length="162" mass="16678">MKSFHLAVGTLVSVMVSITAAQTTVATCADQTVFDQCKKNEQNYLDTCTNNDFACLCKWQTAMVSCWNSCPDDQEKGTQQALQTTYCSQPGANVTTVASSSAALPSSSMLPSASVSSGASSASASASSSSNPSSGAASAMDKHSLFAAAALTVASSAYYYMI</sequence>
<name>A0A1X2H516_SYNRA</name>
<reference evidence="2 3" key="1">
    <citation type="submission" date="2016-07" db="EMBL/GenBank/DDBJ databases">
        <title>Pervasive Adenine N6-methylation of Active Genes in Fungi.</title>
        <authorList>
            <consortium name="DOE Joint Genome Institute"/>
            <person name="Mondo S.J."/>
            <person name="Dannebaum R.O."/>
            <person name="Kuo R.C."/>
            <person name="Labutti K."/>
            <person name="Haridas S."/>
            <person name="Kuo A."/>
            <person name="Salamov A."/>
            <person name="Ahrendt S.R."/>
            <person name="Lipzen A."/>
            <person name="Sullivan W."/>
            <person name="Andreopoulos W.B."/>
            <person name="Clum A."/>
            <person name="Lindquist E."/>
            <person name="Daum C."/>
            <person name="Ramamoorthy G.K."/>
            <person name="Gryganskyi A."/>
            <person name="Culley D."/>
            <person name="Magnuson J.K."/>
            <person name="James T.Y."/>
            <person name="O'Malley M.A."/>
            <person name="Stajich J.E."/>
            <person name="Spatafora J.W."/>
            <person name="Visel A."/>
            <person name="Grigoriev I.V."/>
        </authorList>
    </citation>
    <scope>NUCLEOTIDE SEQUENCE [LARGE SCALE GENOMIC DNA]</scope>
    <source>
        <strain evidence="2 3">NRRL 2496</strain>
    </source>
</reference>
<dbReference type="OrthoDB" id="2507140at2759"/>
<evidence type="ECO:0000256" key="1">
    <source>
        <dbReference type="SAM" id="SignalP"/>
    </source>
</evidence>
<feature type="signal peptide" evidence="1">
    <location>
        <begin position="1"/>
        <end position="21"/>
    </location>
</feature>
<dbReference type="InParanoid" id="A0A1X2H516"/>
<accession>A0A1X2H516</accession>